<comment type="cofactor">
    <cofactor evidence="1">
        <name>Mg(2+)</name>
        <dbReference type="ChEBI" id="CHEBI:18420"/>
    </cofactor>
</comment>
<accession>A0ABX2SBD4</accession>
<dbReference type="Pfam" id="PF00293">
    <property type="entry name" value="NUDIX"/>
    <property type="match status" value="1"/>
</dbReference>
<protein>
    <submittedName>
        <fullName evidence="4">8-oxo-dGTP pyrophosphatase MutT (NUDIX family)</fullName>
    </submittedName>
</protein>
<sequence>MTERFQVVPAAYVMFLRTVDGTEQVLLQLRQGTGYMDDHWAMAAAGHVEAGESVFEAACREAEEELAVKIEPADLTPLTAMHRTGRTGDPIDERVDFFLQCRTWTGEPRLVEPDKTADLRWFALDDLPEPVVPHERFVLDRVRAGGIDPVVSFGFTGPTLPHDKRS</sequence>
<comment type="caution">
    <text evidence="4">The sequence shown here is derived from an EMBL/GenBank/DDBJ whole genome shotgun (WGS) entry which is preliminary data.</text>
</comment>
<proteinExistence type="predicted"/>
<keyword evidence="2" id="KW-0378">Hydrolase</keyword>
<evidence type="ECO:0000313" key="4">
    <source>
        <dbReference type="EMBL" id="NYH86965.1"/>
    </source>
</evidence>
<dbReference type="SUPFAM" id="SSF55811">
    <property type="entry name" value="Nudix"/>
    <property type="match status" value="1"/>
</dbReference>
<dbReference type="PANTHER" id="PTHR43046">
    <property type="entry name" value="GDP-MANNOSE MANNOSYL HYDROLASE"/>
    <property type="match status" value="1"/>
</dbReference>
<dbReference type="Gene3D" id="3.90.79.10">
    <property type="entry name" value="Nucleoside Triphosphate Pyrophosphohydrolase"/>
    <property type="match status" value="1"/>
</dbReference>
<gene>
    <name evidence="4" type="ORF">FHR37_005816</name>
</gene>
<evidence type="ECO:0000256" key="1">
    <source>
        <dbReference type="ARBA" id="ARBA00001946"/>
    </source>
</evidence>
<dbReference type="InterPro" id="IPR000086">
    <property type="entry name" value="NUDIX_hydrolase_dom"/>
</dbReference>
<feature type="domain" description="Nudix hydrolase" evidence="3">
    <location>
        <begin position="6"/>
        <end position="144"/>
    </location>
</feature>
<dbReference type="PROSITE" id="PS51462">
    <property type="entry name" value="NUDIX"/>
    <property type="match status" value="1"/>
</dbReference>
<dbReference type="RefSeq" id="WP_092886482.1">
    <property type="nucleotide sequence ID" value="NZ_FOOI01000014.1"/>
</dbReference>
<dbReference type="PANTHER" id="PTHR43046:SF16">
    <property type="entry name" value="ADP-RIBOSE PYROPHOSPHATASE YJHB-RELATED"/>
    <property type="match status" value="1"/>
</dbReference>
<dbReference type="Proteomes" id="UP000533017">
    <property type="component" value="Unassembled WGS sequence"/>
</dbReference>
<evidence type="ECO:0000313" key="5">
    <source>
        <dbReference type="Proteomes" id="UP000533017"/>
    </source>
</evidence>
<evidence type="ECO:0000259" key="3">
    <source>
        <dbReference type="PROSITE" id="PS51462"/>
    </source>
</evidence>
<dbReference type="EMBL" id="JACBZA010000001">
    <property type="protein sequence ID" value="NYH86965.1"/>
    <property type="molecule type" value="Genomic_DNA"/>
</dbReference>
<reference evidence="4 5" key="1">
    <citation type="submission" date="2020-07" db="EMBL/GenBank/DDBJ databases">
        <title>Sequencing the genomes of 1000 actinobacteria strains.</title>
        <authorList>
            <person name="Klenk H.-P."/>
        </authorList>
    </citation>
    <scope>NUCLEOTIDE SEQUENCE [LARGE SCALE GENOMIC DNA]</scope>
    <source>
        <strain evidence="4 5">DSM 45117</strain>
    </source>
</reference>
<name>A0ABX2SBD4_9ACTN</name>
<keyword evidence="5" id="KW-1185">Reference proteome</keyword>
<organism evidence="4 5">
    <name type="scientific">Actinopolymorpha cephalotaxi</name>
    <dbReference type="NCBI Taxonomy" id="504797"/>
    <lineage>
        <taxon>Bacteria</taxon>
        <taxon>Bacillati</taxon>
        <taxon>Actinomycetota</taxon>
        <taxon>Actinomycetes</taxon>
        <taxon>Propionibacteriales</taxon>
        <taxon>Actinopolymorphaceae</taxon>
        <taxon>Actinopolymorpha</taxon>
    </lineage>
</organism>
<evidence type="ECO:0000256" key="2">
    <source>
        <dbReference type="ARBA" id="ARBA00022801"/>
    </source>
</evidence>
<dbReference type="InterPro" id="IPR015797">
    <property type="entry name" value="NUDIX_hydrolase-like_dom_sf"/>
</dbReference>